<dbReference type="PANTHER" id="PTHR36922">
    <property type="entry name" value="BLL2446 PROTEIN"/>
    <property type="match status" value="1"/>
</dbReference>
<evidence type="ECO:0000313" key="1">
    <source>
        <dbReference type="EMBL" id="MFM4893099.1"/>
    </source>
</evidence>
<organism evidence="1 2">
    <name type="scientific">Aeromonas bivalvium</name>
    <dbReference type="NCBI Taxonomy" id="440079"/>
    <lineage>
        <taxon>Bacteria</taxon>
        <taxon>Pseudomonadati</taxon>
        <taxon>Pseudomonadota</taxon>
        <taxon>Gammaproteobacteria</taxon>
        <taxon>Aeromonadales</taxon>
        <taxon>Aeromonadaceae</taxon>
        <taxon>Aeromonas</taxon>
    </lineage>
</organism>
<reference evidence="1 2" key="1">
    <citation type="submission" date="2024-09" db="EMBL/GenBank/DDBJ databases">
        <title>Aeromonas strains Genome sequencing and assembly.</title>
        <authorList>
            <person name="Hu X."/>
            <person name="Tang B."/>
        </authorList>
    </citation>
    <scope>NUCLEOTIDE SEQUENCE [LARGE SCALE GENOMIC DNA]</scope>
    <source>
        <strain evidence="1 2">NB23SCDHY001</strain>
    </source>
</reference>
<keyword evidence="2" id="KW-1185">Reference proteome</keyword>
<dbReference type="Gene3D" id="1.20.120.450">
    <property type="entry name" value="dinb family like domain"/>
    <property type="match status" value="1"/>
</dbReference>
<accession>A0ABW9GRH8</accession>
<sequence length="169" mass="18981">MNREFTAQFIKMLANLDRLLVKAAAHAEVKGYDVDNFFGDRLIVDMFPLSKQVLICCESAKACVATASHGDNPGFADEPHTMADLRGRIQATIDFLTSQLDADYSAFESGKYAPYWAHGKWMDGKTCFYEYALPNFYFHLTMTYALLRRAGVELGKGDYLGALAFHQPE</sequence>
<dbReference type="EMBL" id="JBGXBU010000003">
    <property type="protein sequence ID" value="MFM4893099.1"/>
    <property type="molecule type" value="Genomic_DNA"/>
</dbReference>
<gene>
    <name evidence="1" type="ORF">ACEUDJ_09520</name>
</gene>
<dbReference type="InterPro" id="IPR018531">
    <property type="entry name" value="DUF1993"/>
</dbReference>
<dbReference type="PANTHER" id="PTHR36922:SF1">
    <property type="entry name" value="DUF1993 DOMAIN-CONTAINING PROTEIN"/>
    <property type="match status" value="1"/>
</dbReference>
<evidence type="ECO:0000313" key="2">
    <source>
        <dbReference type="Proteomes" id="UP001630969"/>
    </source>
</evidence>
<name>A0ABW9GRH8_9GAMM</name>
<proteinExistence type="predicted"/>
<dbReference type="Proteomes" id="UP001630969">
    <property type="component" value="Unassembled WGS sequence"/>
</dbReference>
<dbReference type="SUPFAM" id="SSF109854">
    <property type="entry name" value="DinB/YfiT-like putative metalloenzymes"/>
    <property type="match status" value="1"/>
</dbReference>
<comment type="caution">
    <text evidence="1">The sequence shown here is derived from an EMBL/GenBank/DDBJ whole genome shotgun (WGS) entry which is preliminary data.</text>
</comment>
<dbReference type="Pfam" id="PF09351">
    <property type="entry name" value="DUF1993"/>
    <property type="match status" value="1"/>
</dbReference>
<dbReference type="GeneID" id="97220619"/>
<dbReference type="RefSeq" id="WP_408747153.1">
    <property type="nucleotide sequence ID" value="NZ_JBGXBU010000003.1"/>
</dbReference>
<protein>
    <submittedName>
        <fullName evidence="1">DUF1993 family protein</fullName>
    </submittedName>
</protein>
<dbReference type="InterPro" id="IPR034660">
    <property type="entry name" value="DinB/YfiT-like"/>
</dbReference>